<dbReference type="GO" id="GO:0016757">
    <property type="term" value="F:glycosyltransferase activity"/>
    <property type="evidence" value="ECO:0007669"/>
    <property type="project" value="UniProtKB-KW"/>
</dbReference>
<dbReference type="KEGG" id="otr:OTERR_28770"/>
<protein>
    <submittedName>
        <fullName evidence="5">Glycosyltransferase family protein</fullName>
    </submittedName>
</protein>
<dbReference type="EMBL" id="CP022579">
    <property type="protein sequence ID" value="QEL66353.1"/>
    <property type="molecule type" value="Genomic_DNA"/>
</dbReference>
<dbReference type="Gene3D" id="3.40.50.2000">
    <property type="entry name" value="Glycogen Phosphorylase B"/>
    <property type="match status" value="2"/>
</dbReference>
<sequence>MADPKRILLLDTGNEWGGGTNSMIELLKRLDRQRFAVTACFYRDYPKGDGGRHLSDELAAIGIPLVVLPEVHRPAWAKLAKEVLRGLFFWSPQRKRRLVLGIDILWRVRPRIAQIVRLLREGNGQGPFDLLYMNNQPSSNLEGYLAGEQAGVPVVQHCRTNPSLSAEESAIAGRIARSIICVSRGVADSLVGQGIPEQSIRVVYNAIDGGQSVPPPVELGGIQAGDVVVGCVGSLLARKSVDHLVRAVAALVRQGLPLHLLLVGDGPERGELEKLVAEQGLTGRVTFAGFQNNPLAWIGAMDILALSSPSEGLPRAVLEAMLTAKPVLGSDVTGTRELVRDGETGLLYPYGDIARLVLQLQRLCDDAALRERLGNAGRERVLREFSIDAYIQGVEDVLAACMRVS</sequence>
<evidence type="ECO:0000256" key="2">
    <source>
        <dbReference type="ARBA" id="ARBA00022679"/>
    </source>
</evidence>
<evidence type="ECO:0000313" key="5">
    <source>
        <dbReference type="EMBL" id="QEL66353.1"/>
    </source>
</evidence>
<name>A0A5C1EBT4_9RHOO</name>
<evidence type="ECO:0000259" key="4">
    <source>
        <dbReference type="Pfam" id="PF13439"/>
    </source>
</evidence>
<evidence type="ECO:0000313" key="6">
    <source>
        <dbReference type="Proteomes" id="UP000323671"/>
    </source>
</evidence>
<reference evidence="5 6" key="1">
    <citation type="submission" date="2017-07" db="EMBL/GenBank/DDBJ databases">
        <title>Complete genome sequence of Oryzomicrobium terrae TPP412.</title>
        <authorList>
            <person name="Chiu L.-W."/>
            <person name="Lo K.-J."/>
            <person name="Tsai Y.-M."/>
            <person name="Lin S.-S."/>
            <person name="Kuo C.-H."/>
            <person name="Liu C.-T."/>
        </authorList>
    </citation>
    <scope>NUCLEOTIDE SEQUENCE [LARGE SCALE GENOMIC DNA]</scope>
    <source>
        <strain evidence="5 6">TPP412</strain>
    </source>
</reference>
<dbReference type="Pfam" id="PF00534">
    <property type="entry name" value="Glycos_transf_1"/>
    <property type="match status" value="1"/>
</dbReference>
<dbReference type="SUPFAM" id="SSF53756">
    <property type="entry name" value="UDP-Glycosyltransferase/glycogen phosphorylase"/>
    <property type="match status" value="1"/>
</dbReference>
<dbReference type="InterPro" id="IPR028098">
    <property type="entry name" value="Glyco_trans_4-like_N"/>
</dbReference>
<keyword evidence="6" id="KW-1185">Reference proteome</keyword>
<dbReference type="CDD" id="cd03811">
    <property type="entry name" value="GT4_GT28_WabH-like"/>
    <property type="match status" value="1"/>
</dbReference>
<proteinExistence type="predicted"/>
<keyword evidence="2 5" id="KW-0808">Transferase</keyword>
<accession>A0A5C1EBT4</accession>
<dbReference type="Proteomes" id="UP000323671">
    <property type="component" value="Chromosome"/>
</dbReference>
<dbReference type="InterPro" id="IPR001296">
    <property type="entry name" value="Glyco_trans_1"/>
</dbReference>
<gene>
    <name evidence="5" type="ORF">OTERR_28770</name>
</gene>
<feature type="domain" description="Glycosyl transferase family 1" evidence="3">
    <location>
        <begin position="223"/>
        <end position="380"/>
    </location>
</feature>
<dbReference type="PANTHER" id="PTHR12526">
    <property type="entry name" value="GLYCOSYLTRANSFERASE"/>
    <property type="match status" value="1"/>
</dbReference>
<keyword evidence="1" id="KW-0328">Glycosyltransferase</keyword>
<dbReference type="Pfam" id="PF13439">
    <property type="entry name" value="Glyco_transf_4"/>
    <property type="match status" value="1"/>
</dbReference>
<dbReference type="PANTHER" id="PTHR12526:SF629">
    <property type="entry name" value="TEICHURONIC ACID BIOSYNTHESIS GLYCOSYLTRANSFERASE TUAH-RELATED"/>
    <property type="match status" value="1"/>
</dbReference>
<dbReference type="AlphaFoldDB" id="A0A5C1EBT4"/>
<dbReference type="RefSeq" id="WP_149426221.1">
    <property type="nucleotide sequence ID" value="NZ_CP022579.1"/>
</dbReference>
<evidence type="ECO:0000259" key="3">
    <source>
        <dbReference type="Pfam" id="PF00534"/>
    </source>
</evidence>
<feature type="domain" description="Glycosyltransferase subfamily 4-like N-terminal" evidence="4">
    <location>
        <begin position="17"/>
        <end position="208"/>
    </location>
</feature>
<organism evidence="5 6">
    <name type="scientific">Oryzomicrobium terrae</name>
    <dbReference type="NCBI Taxonomy" id="1735038"/>
    <lineage>
        <taxon>Bacteria</taxon>
        <taxon>Pseudomonadati</taxon>
        <taxon>Pseudomonadota</taxon>
        <taxon>Betaproteobacteria</taxon>
        <taxon>Rhodocyclales</taxon>
        <taxon>Rhodocyclaceae</taxon>
        <taxon>Oryzomicrobium</taxon>
    </lineage>
</organism>
<evidence type="ECO:0000256" key="1">
    <source>
        <dbReference type="ARBA" id="ARBA00022676"/>
    </source>
</evidence>